<keyword evidence="1" id="KW-0732">Signal</keyword>
<sequence>MAACVFVLLCVFTAVLSGGVDPGIVQSGNCVNFTTECGSHSMTVRVEVEPDFMGTIYAQDHEDSCQFTNTSQDPTIYIYEFFHLNSSSYGECGQTFTTAGNNSREFSATTIVQFNPSVLVASDLSHTSSCAFNNDISVRTQLGNINGSGINLAQSESSAEGRFSEFYCFGVSALDPEGNGAELSGSEEVTVGTRLKLFAMVLHNSSK</sequence>
<evidence type="ECO:0000313" key="3">
    <source>
        <dbReference type="EMBL" id="KAK7096590.1"/>
    </source>
</evidence>
<evidence type="ECO:0000259" key="2">
    <source>
        <dbReference type="PROSITE" id="PS51034"/>
    </source>
</evidence>
<gene>
    <name evidence="3" type="ORF">V1264_005867</name>
</gene>
<feature type="domain" description="ZP" evidence="2">
    <location>
        <begin position="36"/>
        <end position="207"/>
    </location>
</feature>
<protein>
    <recommendedName>
        <fullName evidence="2">ZP domain-containing protein</fullName>
    </recommendedName>
</protein>
<dbReference type="EMBL" id="JBAMIC010000014">
    <property type="protein sequence ID" value="KAK7096590.1"/>
    <property type="molecule type" value="Genomic_DNA"/>
</dbReference>
<organism evidence="3 4">
    <name type="scientific">Littorina saxatilis</name>
    <dbReference type="NCBI Taxonomy" id="31220"/>
    <lineage>
        <taxon>Eukaryota</taxon>
        <taxon>Metazoa</taxon>
        <taxon>Spiralia</taxon>
        <taxon>Lophotrochozoa</taxon>
        <taxon>Mollusca</taxon>
        <taxon>Gastropoda</taxon>
        <taxon>Caenogastropoda</taxon>
        <taxon>Littorinimorpha</taxon>
        <taxon>Littorinoidea</taxon>
        <taxon>Littorinidae</taxon>
        <taxon>Littorina</taxon>
    </lineage>
</organism>
<feature type="chain" id="PRO_5043012557" description="ZP domain-containing protein" evidence="1">
    <location>
        <begin position="18"/>
        <end position="207"/>
    </location>
</feature>
<feature type="signal peptide" evidence="1">
    <location>
        <begin position="1"/>
        <end position="17"/>
    </location>
</feature>
<dbReference type="InterPro" id="IPR001507">
    <property type="entry name" value="ZP_dom"/>
</dbReference>
<dbReference type="Proteomes" id="UP001374579">
    <property type="component" value="Unassembled WGS sequence"/>
</dbReference>
<name>A0AAN9G7F7_9CAEN</name>
<comment type="caution">
    <text evidence="3">The sequence shown here is derived from an EMBL/GenBank/DDBJ whole genome shotgun (WGS) entry which is preliminary data.</text>
</comment>
<dbReference type="PROSITE" id="PS51034">
    <property type="entry name" value="ZP_2"/>
    <property type="match status" value="1"/>
</dbReference>
<evidence type="ECO:0000313" key="4">
    <source>
        <dbReference type="Proteomes" id="UP001374579"/>
    </source>
</evidence>
<dbReference type="InterPro" id="IPR056953">
    <property type="entry name" value="CUT_N"/>
</dbReference>
<accession>A0AAN9G7F7</accession>
<evidence type="ECO:0000256" key="1">
    <source>
        <dbReference type="SAM" id="SignalP"/>
    </source>
</evidence>
<dbReference type="AlphaFoldDB" id="A0AAN9G7F7"/>
<dbReference type="Pfam" id="PF25057">
    <property type="entry name" value="CUT_N"/>
    <property type="match status" value="1"/>
</dbReference>
<proteinExistence type="predicted"/>
<reference evidence="3 4" key="1">
    <citation type="submission" date="2024-02" db="EMBL/GenBank/DDBJ databases">
        <title>Chromosome-scale genome assembly of the rough periwinkle Littorina saxatilis.</title>
        <authorList>
            <person name="De Jode A."/>
            <person name="Faria R."/>
            <person name="Formenti G."/>
            <person name="Sims Y."/>
            <person name="Smith T.P."/>
            <person name="Tracey A."/>
            <person name="Wood J.M.D."/>
            <person name="Zagrodzka Z.B."/>
            <person name="Johannesson K."/>
            <person name="Butlin R.K."/>
            <person name="Leder E.H."/>
        </authorList>
    </citation>
    <scope>NUCLEOTIDE SEQUENCE [LARGE SCALE GENOMIC DNA]</scope>
    <source>
        <strain evidence="3">Snail1</strain>
        <tissue evidence="3">Muscle</tissue>
    </source>
</reference>
<keyword evidence="4" id="KW-1185">Reference proteome</keyword>